<dbReference type="InterPro" id="IPR015943">
    <property type="entry name" value="WD40/YVTN_repeat-like_dom_sf"/>
</dbReference>
<dbReference type="EMBL" id="SHOA02000013">
    <property type="protein sequence ID" value="TDH65760.1"/>
    <property type="molecule type" value="Genomic_DNA"/>
</dbReference>
<dbReference type="KEGG" id="blac:94346779"/>
<protein>
    <submittedName>
        <fullName evidence="1">Uncharacterized protein</fullName>
    </submittedName>
</protein>
<gene>
    <name evidence="1" type="ORF">CCR75_003011</name>
</gene>
<dbReference type="AlphaFoldDB" id="A0A976IBC0"/>
<comment type="caution">
    <text evidence="1">The sequence shown here is derived from an EMBL/GenBank/DDBJ whole genome shotgun (WGS) entry which is preliminary data.</text>
</comment>
<dbReference type="InterPro" id="IPR036322">
    <property type="entry name" value="WD40_repeat_dom_sf"/>
</dbReference>
<organism evidence="1 2">
    <name type="scientific">Bremia lactucae</name>
    <name type="common">Lettuce downy mildew</name>
    <dbReference type="NCBI Taxonomy" id="4779"/>
    <lineage>
        <taxon>Eukaryota</taxon>
        <taxon>Sar</taxon>
        <taxon>Stramenopiles</taxon>
        <taxon>Oomycota</taxon>
        <taxon>Peronosporomycetes</taxon>
        <taxon>Peronosporales</taxon>
        <taxon>Peronosporaceae</taxon>
        <taxon>Bremia</taxon>
    </lineage>
</organism>
<sequence length="255" mass="28147">MGNKATRSASASDPALNALLSRPSSLQPNMFNCIPRHITVWRSTPMGFWLWKPRRAPLSITGRMVLEKFEERLKSGLQMPVGVTHLQFTGHQRLVVGYTDSSLCAFDLASGAILCCIPNAWTTSVITSLETPRYPPFPFIFVATNDSDIHVVHEETGRVSTYLIRPQDLSVPFAEGVTAMAAQPINANLIPIAYDTCPAVLLWDFSKRKVVREFTLADKGLKSVLSQQSSTHELGLQFATVSVVALEWQKICSGL</sequence>
<proteinExistence type="predicted"/>
<accession>A0A976IBC0</accession>
<dbReference type="RefSeq" id="XP_067815259.1">
    <property type="nucleotide sequence ID" value="XM_067961108.1"/>
</dbReference>
<dbReference type="GeneID" id="94346779"/>
<dbReference type="Gene3D" id="2.130.10.10">
    <property type="entry name" value="YVTN repeat-like/Quinoprotein amine dehydrogenase"/>
    <property type="match status" value="1"/>
</dbReference>
<name>A0A976IBC0_BRELC</name>
<dbReference type="OrthoDB" id="19944at2759"/>
<dbReference type="SUPFAM" id="SSF50978">
    <property type="entry name" value="WD40 repeat-like"/>
    <property type="match status" value="1"/>
</dbReference>
<reference evidence="1 2" key="1">
    <citation type="journal article" date="2021" name="Genome Biol.">
        <title>AFLAP: assembly-free linkage analysis pipeline using k-mers from genome sequencing data.</title>
        <authorList>
            <person name="Fletcher K."/>
            <person name="Zhang L."/>
            <person name="Gil J."/>
            <person name="Han R."/>
            <person name="Cavanaugh K."/>
            <person name="Michelmore R."/>
        </authorList>
    </citation>
    <scope>NUCLEOTIDE SEQUENCE [LARGE SCALE GENOMIC DNA]</scope>
    <source>
        <strain evidence="1 2">SF5</strain>
    </source>
</reference>
<keyword evidence="2" id="KW-1185">Reference proteome</keyword>
<evidence type="ECO:0000313" key="1">
    <source>
        <dbReference type="EMBL" id="TDH65760.1"/>
    </source>
</evidence>
<dbReference type="Proteomes" id="UP000294530">
    <property type="component" value="Unassembled WGS sequence"/>
</dbReference>
<evidence type="ECO:0000313" key="2">
    <source>
        <dbReference type="Proteomes" id="UP000294530"/>
    </source>
</evidence>